<reference evidence="1 2" key="2">
    <citation type="journal article" date="2022" name="Mol. Ecol. Resour.">
        <title>The genomes of chicory, endive, great burdock and yacon provide insights into Asteraceae paleo-polyploidization history and plant inulin production.</title>
        <authorList>
            <person name="Fan W."/>
            <person name="Wang S."/>
            <person name="Wang H."/>
            <person name="Wang A."/>
            <person name="Jiang F."/>
            <person name="Liu H."/>
            <person name="Zhao H."/>
            <person name="Xu D."/>
            <person name="Zhang Y."/>
        </authorList>
    </citation>
    <scope>NUCLEOTIDE SEQUENCE [LARGE SCALE GENOMIC DNA]</scope>
    <source>
        <strain evidence="2">cv. Yunnan</strain>
        <tissue evidence="1">Leaves</tissue>
    </source>
</reference>
<sequence>MASRESVWFSDLRPLVGLKGEAMSRNIPDTVDEGSDKDGQVVTSPARNDTNVEGDKDYELHDESSNNAISFRDVEDENLGGVSVKTNKRKSVSKKRKVQLEPEPVMLEARDSLQQMESMSSNGITLHGYYGTQPNVQGLLNLMEPPHDGYYVNQQSMQGLGQLNSLAPSHDGFFEAQQSIHGLGHLDFRPSSFGYSMQDEPSLRINHLQNNPSRHS</sequence>
<protein>
    <submittedName>
        <fullName evidence="1">Uncharacterized protein</fullName>
    </submittedName>
</protein>
<proteinExistence type="predicted"/>
<gene>
    <name evidence="1" type="ORF">L1987_38714</name>
</gene>
<reference evidence="2" key="1">
    <citation type="journal article" date="2022" name="Mol. Ecol. Resour.">
        <title>The genomes of chicory, endive, great burdock and yacon provide insights into Asteraceae palaeo-polyploidization history and plant inulin production.</title>
        <authorList>
            <person name="Fan W."/>
            <person name="Wang S."/>
            <person name="Wang H."/>
            <person name="Wang A."/>
            <person name="Jiang F."/>
            <person name="Liu H."/>
            <person name="Zhao H."/>
            <person name="Xu D."/>
            <person name="Zhang Y."/>
        </authorList>
    </citation>
    <scope>NUCLEOTIDE SEQUENCE [LARGE SCALE GENOMIC DNA]</scope>
    <source>
        <strain evidence="2">cv. Yunnan</strain>
    </source>
</reference>
<name>A0ACB9HKA0_9ASTR</name>
<keyword evidence="2" id="KW-1185">Reference proteome</keyword>
<organism evidence="1 2">
    <name type="scientific">Smallanthus sonchifolius</name>
    <dbReference type="NCBI Taxonomy" id="185202"/>
    <lineage>
        <taxon>Eukaryota</taxon>
        <taxon>Viridiplantae</taxon>
        <taxon>Streptophyta</taxon>
        <taxon>Embryophyta</taxon>
        <taxon>Tracheophyta</taxon>
        <taxon>Spermatophyta</taxon>
        <taxon>Magnoliopsida</taxon>
        <taxon>eudicotyledons</taxon>
        <taxon>Gunneridae</taxon>
        <taxon>Pentapetalae</taxon>
        <taxon>asterids</taxon>
        <taxon>campanulids</taxon>
        <taxon>Asterales</taxon>
        <taxon>Asteraceae</taxon>
        <taxon>Asteroideae</taxon>
        <taxon>Heliantheae alliance</taxon>
        <taxon>Millerieae</taxon>
        <taxon>Smallanthus</taxon>
    </lineage>
</organism>
<accession>A0ACB9HKA0</accession>
<evidence type="ECO:0000313" key="2">
    <source>
        <dbReference type="Proteomes" id="UP001056120"/>
    </source>
</evidence>
<evidence type="ECO:0000313" key="1">
    <source>
        <dbReference type="EMBL" id="KAI3796052.1"/>
    </source>
</evidence>
<dbReference type="Proteomes" id="UP001056120">
    <property type="component" value="Linkage Group LG12"/>
</dbReference>
<dbReference type="EMBL" id="CM042029">
    <property type="protein sequence ID" value="KAI3796052.1"/>
    <property type="molecule type" value="Genomic_DNA"/>
</dbReference>
<comment type="caution">
    <text evidence="1">The sequence shown here is derived from an EMBL/GenBank/DDBJ whole genome shotgun (WGS) entry which is preliminary data.</text>
</comment>